<dbReference type="AlphaFoldDB" id="A0A7W9BR36"/>
<keyword evidence="3 9" id="KW-0645">Protease</keyword>
<evidence type="ECO:0000256" key="4">
    <source>
        <dbReference type="ARBA" id="ARBA00022692"/>
    </source>
</evidence>
<evidence type="ECO:0000256" key="9">
    <source>
        <dbReference type="HAMAP-Rule" id="MF_00161"/>
    </source>
</evidence>
<dbReference type="PRINTS" id="PR00781">
    <property type="entry name" value="LIPOSIGPTASE"/>
</dbReference>
<keyword evidence="5 9" id="KW-0064">Aspartyl protease</keyword>
<evidence type="ECO:0000313" key="13">
    <source>
        <dbReference type="Proteomes" id="UP000546701"/>
    </source>
</evidence>
<dbReference type="HAMAP" id="MF_00161">
    <property type="entry name" value="LspA"/>
    <property type="match status" value="1"/>
</dbReference>
<feature type="active site" evidence="9">
    <location>
        <position position="119"/>
    </location>
</feature>
<protein>
    <recommendedName>
        <fullName evidence="9">Lipoprotein signal peptidase</fullName>
        <ecNumber evidence="9">3.4.23.36</ecNumber>
    </recommendedName>
    <alternativeName>
        <fullName evidence="9">Prolipoprotein signal peptidase</fullName>
    </alternativeName>
    <alternativeName>
        <fullName evidence="9">Signal peptidase II</fullName>
        <shortName evidence="9">SPase II</shortName>
    </alternativeName>
</protein>
<evidence type="ECO:0000256" key="2">
    <source>
        <dbReference type="ARBA" id="ARBA00022475"/>
    </source>
</evidence>
<feature type="transmembrane region" description="Helical" evidence="9">
    <location>
        <begin position="7"/>
        <end position="26"/>
    </location>
</feature>
<dbReference type="OrthoDB" id="9810259at2"/>
<evidence type="ECO:0000256" key="8">
    <source>
        <dbReference type="ARBA" id="ARBA00023136"/>
    </source>
</evidence>
<comment type="function">
    <text evidence="9 10">This protein specifically catalyzes the removal of signal peptides from prolipoproteins.</text>
</comment>
<comment type="catalytic activity">
    <reaction evidence="9 10">
        <text>Release of signal peptides from bacterial membrane prolipoproteins. Hydrolyzes -Xaa-Yaa-Zaa-|-(S,diacylglyceryl)Cys-, in which Xaa is hydrophobic (preferably Leu), and Yaa (Ala or Ser) and Zaa (Gly or Ala) have small, neutral side chains.</text>
        <dbReference type="EC" id="3.4.23.36"/>
    </reaction>
</comment>
<keyword evidence="4 9" id="KW-0812">Transmembrane</keyword>
<dbReference type="PANTHER" id="PTHR33695">
    <property type="entry name" value="LIPOPROTEIN SIGNAL PEPTIDASE"/>
    <property type="match status" value="1"/>
</dbReference>
<evidence type="ECO:0000256" key="10">
    <source>
        <dbReference type="RuleBase" id="RU000594"/>
    </source>
</evidence>
<accession>A0A7W9BR36</accession>
<comment type="caution">
    <text evidence="12">The sequence shown here is derived from an EMBL/GenBank/DDBJ whole genome shotgun (WGS) entry which is preliminary data.</text>
</comment>
<dbReference type="PROSITE" id="PS00855">
    <property type="entry name" value="SPASE_II"/>
    <property type="match status" value="1"/>
</dbReference>
<feature type="transmembrane region" description="Helical" evidence="9">
    <location>
        <begin position="68"/>
        <end position="87"/>
    </location>
</feature>
<reference evidence="12 13" key="1">
    <citation type="submission" date="2020-08" db="EMBL/GenBank/DDBJ databases">
        <title>Genomic Encyclopedia of Type Strains, Phase IV (KMG-IV): sequencing the most valuable type-strain genomes for metagenomic binning, comparative biology and taxonomic classification.</title>
        <authorList>
            <person name="Goeker M."/>
        </authorList>
    </citation>
    <scope>NUCLEOTIDE SEQUENCE [LARGE SCALE GENOMIC DNA]</scope>
    <source>
        <strain evidence="12 13">DSM 103336</strain>
    </source>
</reference>
<feature type="transmembrane region" description="Helical" evidence="9">
    <location>
        <begin position="132"/>
        <end position="154"/>
    </location>
</feature>
<keyword evidence="13" id="KW-1185">Reference proteome</keyword>
<feature type="transmembrane region" description="Helical" evidence="9">
    <location>
        <begin position="94"/>
        <end position="112"/>
    </location>
</feature>
<evidence type="ECO:0000256" key="7">
    <source>
        <dbReference type="ARBA" id="ARBA00022989"/>
    </source>
</evidence>
<dbReference type="GO" id="GO:0004190">
    <property type="term" value="F:aspartic-type endopeptidase activity"/>
    <property type="evidence" value="ECO:0007669"/>
    <property type="project" value="UniProtKB-UniRule"/>
</dbReference>
<dbReference type="Pfam" id="PF01252">
    <property type="entry name" value="Peptidase_A8"/>
    <property type="match status" value="1"/>
</dbReference>
<evidence type="ECO:0000256" key="6">
    <source>
        <dbReference type="ARBA" id="ARBA00022801"/>
    </source>
</evidence>
<comment type="pathway">
    <text evidence="9">Protein modification; lipoprotein biosynthesis (signal peptide cleavage).</text>
</comment>
<comment type="subcellular location">
    <subcellularLocation>
        <location evidence="9">Cell membrane</location>
        <topology evidence="9">Multi-pass membrane protein</topology>
    </subcellularLocation>
</comment>
<comment type="similarity">
    <text evidence="1 9 11">Belongs to the peptidase A8 family.</text>
</comment>
<dbReference type="Proteomes" id="UP000546701">
    <property type="component" value="Unassembled WGS sequence"/>
</dbReference>
<gene>
    <name evidence="9" type="primary">lspA</name>
    <name evidence="12" type="ORF">FHS99_000955</name>
</gene>
<dbReference type="UniPathway" id="UPA00665"/>
<evidence type="ECO:0000256" key="1">
    <source>
        <dbReference type="ARBA" id="ARBA00006139"/>
    </source>
</evidence>
<keyword evidence="8 9" id="KW-0472">Membrane</keyword>
<dbReference type="NCBIfam" id="TIGR00077">
    <property type="entry name" value="lspA"/>
    <property type="match status" value="1"/>
</dbReference>
<dbReference type="GO" id="GO:0005886">
    <property type="term" value="C:plasma membrane"/>
    <property type="evidence" value="ECO:0007669"/>
    <property type="project" value="UniProtKB-SubCell"/>
</dbReference>
<keyword evidence="2 9" id="KW-1003">Cell membrane</keyword>
<evidence type="ECO:0000256" key="3">
    <source>
        <dbReference type="ARBA" id="ARBA00022670"/>
    </source>
</evidence>
<dbReference type="PANTHER" id="PTHR33695:SF1">
    <property type="entry name" value="LIPOPROTEIN SIGNAL PEPTIDASE"/>
    <property type="match status" value="1"/>
</dbReference>
<organism evidence="12 13">
    <name type="scientific">Sphingomonas prati</name>
    <dbReference type="NCBI Taxonomy" id="1843237"/>
    <lineage>
        <taxon>Bacteria</taxon>
        <taxon>Pseudomonadati</taxon>
        <taxon>Pseudomonadota</taxon>
        <taxon>Alphaproteobacteria</taxon>
        <taxon>Sphingomonadales</taxon>
        <taxon>Sphingomonadaceae</taxon>
        <taxon>Sphingomonas</taxon>
    </lineage>
</organism>
<proteinExistence type="inferred from homology"/>
<feature type="active site" evidence="9">
    <location>
        <position position="138"/>
    </location>
</feature>
<dbReference type="RefSeq" id="WP_157177636.1">
    <property type="nucleotide sequence ID" value="NZ_BMJP01000001.1"/>
</dbReference>
<dbReference type="EMBL" id="JACIJR010000002">
    <property type="protein sequence ID" value="MBB5728485.1"/>
    <property type="molecule type" value="Genomic_DNA"/>
</dbReference>
<evidence type="ECO:0000313" key="12">
    <source>
        <dbReference type="EMBL" id="MBB5728485.1"/>
    </source>
</evidence>
<evidence type="ECO:0000256" key="5">
    <source>
        <dbReference type="ARBA" id="ARBA00022750"/>
    </source>
</evidence>
<sequence>MTRPRPLGYAIAIAVFAIDQLSKWYVVDTLRLPEQLQIRLLPFFDLTWVRNFGVSMGLLTASTDTSRWLLVGLTGVIATGVAVWLWRERKTPDMVALGLVLGGALGNILDRVRLGYVADFLDLHFGDWHPFLVFNVADAAITIGVLLLLLRAFLTRDGADRSENVHA</sequence>
<dbReference type="InterPro" id="IPR001872">
    <property type="entry name" value="Peptidase_A8"/>
</dbReference>
<name>A0A7W9BR36_9SPHN</name>
<keyword evidence="7 9" id="KW-1133">Transmembrane helix</keyword>
<dbReference type="GO" id="GO:0006508">
    <property type="term" value="P:proteolysis"/>
    <property type="evidence" value="ECO:0007669"/>
    <property type="project" value="UniProtKB-KW"/>
</dbReference>
<evidence type="ECO:0000256" key="11">
    <source>
        <dbReference type="RuleBase" id="RU004181"/>
    </source>
</evidence>
<keyword evidence="6 9" id="KW-0378">Hydrolase</keyword>
<dbReference type="EC" id="3.4.23.36" evidence="9"/>